<sequence length="358" mass="42279">MRTIANQADLKGEDRKFFLKIFDIKNENLTEEKFREQFLSNYSKYTFEYYRKAVFRQLKIICKDIDHDRKGKSKEIFNWLKREYETWYTRKEHPDILTEFPQKVSTFNNFDVLPESQQQVYNPFIPLTGIIDNPKLFFNREREINRIFEVLNSGSSVAIIGNSGVGKSSLLRAIAQKATQYLRQPRRPIDIDLQHIHSDNDFYTALCDEVGIEKCSGYKLKRNIKEYRILLLLDVVENMIYDWFTNQLRGQLRALANDIVPPLRLVVAASKRLDILFPDSGEKTSPFKNICIEEYLEPWNEETICAFIKSRLRANFLEQEYQGIKFSEDEISEIIKTSGGYPGKVKHQCYELFERKKL</sequence>
<organism evidence="2 3">
    <name type="scientific">Okeania hirsuta</name>
    <dbReference type="NCBI Taxonomy" id="1458930"/>
    <lineage>
        <taxon>Bacteria</taxon>
        <taxon>Bacillati</taxon>
        <taxon>Cyanobacteriota</taxon>
        <taxon>Cyanophyceae</taxon>
        <taxon>Oscillatoriophycideae</taxon>
        <taxon>Oscillatoriales</taxon>
        <taxon>Microcoleaceae</taxon>
        <taxon>Okeania</taxon>
    </lineage>
</organism>
<evidence type="ECO:0000313" key="2">
    <source>
        <dbReference type="EMBL" id="RQH44772.1"/>
    </source>
</evidence>
<dbReference type="RefSeq" id="WP_124154657.1">
    <property type="nucleotide sequence ID" value="NZ_CAWOLW010000446.1"/>
</dbReference>
<gene>
    <name evidence="2" type="ORF">D5R40_11310</name>
</gene>
<dbReference type="Gene3D" id="3.40.50.300">
    <property type="entry name" value="P-loop containing nucleotide triphosphate hydrolases"/>
    <property type="match status" value="1"/>
</dbReference>
<dbReference type="InterPro" id="IPR027417">
    <property type="entry name" value="P-loop_NTPase"/>
</dbReference>
<name>A0A3N6PWC9_9CYAN</name>
<keyword evidence="2" id="KW-0067">ATP-binding</keyword>
<dbReference type="SUPFAM" id="SSF52540">
    <property type="entry name" value="P-loop containing nucleoside triphosphate hydrolases"/>
    <property type="match status" value="1"/>
</dbReference>
<dbReference type="PANTHER" id="PTHR34301:SF8">
    <property type="entry name" value="ATPASE DOMAIN-CONTAINING PROTEIN"/>
    <property type="match status" value="1"/>
</dbReference>
<keyword evidence="2" id="KW-0547">Nucleotide-binding</keyword>
<dbReference type="Pfam" id="PF20703">
    <property type="entry name" value="nSTAND1"/>
    <property type="match status" value="1"/>
</dbReference>
<proteinExistence type="predicted"/>
<dbReference type="AlphaFoldDB" id="A0A3N6PWC9"/>
<feature type="domain" description="Novel STAND NTPase 1" evidence="1">
    <location>
        <begin position="134"/>
        <end position="179"/>
    </location>
</feature>
<dbReference type="Proteomes" id="UP000269154">
    <property type="component" value="Unassembled WGS sequence"/>
</dbReference>
<dbReference type="InterPro" id="IPR049052">
    <property type="entry name" value="nSTAND1"/>
</dbReference>
<reference evidence="2 3" key="1">
    <citation type="journal article" date="2018" name="ACS Chem. Biol.">
        <title>Ketoreductase domain dysfunction expands chemodiversity: malyngamide biosynthesis in the cyanobacterium Okeania hirsuta.</title>
        <authorList>
            <person name="Moss N.A."/>
            <person name="Leao T."/>
            <person name="Rankin M."/>
            <person name="McCullough T.M."/>
            <person name="Qu P."/>
            <person name="Korobeynikov A."/>
            <person name="Smith J.L."/>
            <person name="Gerwick L."/>
            <person name="Gerwick W.H."/>
        </authorList>
    </citation>
    <scope>NUCLEOTIDE SEQUENCE [LARGE SCALE GENOMIC DNA]</scope>
    <source>
        <strain evidence="2 3">PAB10Feb10-1</strain>
    </source>
</reference>
<evidence type="ECO:0000313" key="3">
    <source>
        <dbReference type="Proteomes" id="UP000269154"/>
    </source>
</evidence>
<keyword evidence="3" id="KW-1185">Reference proteome</keyword>
<accession>A0A3N6PWC9</accession>
<dbReference type="OrthoDB" id="462757at2"/>
<comment type="caution">
    <text evidence="2">The sequence shown here is derived from an EMBL/GenBank/DDBJ whole genome shotgun (WGS) entry which is preliminary data.</text>
</comment>
<evidence type="ECO:0000259" key="1">
    <source>
        <dbReference type="Pfam" id="PF20703"/>
    </source>
</evidence>
<dbReference type="EMBL" id="RCBY01000050">
    <property type="protein sequence ID" value="RQH44772.1"/>
    <property type="molecule type" value="Genomic_DNA"/>
</dbReference>
<dbReference type="PANTHER" id="PTHR34301">
    <property type="entry name" value="DNA-BINDING PROTEIN-RELATED"/>
    <property type="match status" value="1"/>
</dbReference>
<dbReference type="GO" id="GO:0005524">
    <property type="term" value="F:ATP binding"/>
    <property type="evidence" value="ECO:0007669"/>
    <property type="project" value="UniProtKB-KW"/>
</dbReference>
<protein>
    <submittedName>
        <fullName evidence="2">ATP-binding protein</fullName>
    </submittedName>
</protein>